<organism evidence="1 2">
    <name type="scientific">Acanthocheilonema viteae</name>
    <name type="common">Filarial nematode worm</name>
    <name type="synonym">Dipetalonema viteae</name>
    <dbReference type="NCBI Taxonomy" id="6277"/>
    <lineage>
        <taxon>Eukaryota</taxon>
        <taxon>Metazoa</taxon>
        <taxon>Ecdysozoa</taxon>
        <taxon>Nematoda</taxon>
        <taxon>Chromadorea</taxon>
        <taxon>Rhabditida</taxon>
        <taxon>Spirurina</taxon>
        <taxon>Spiruromorpha</taxon>
        <taxon>Filarioidea</taxon>
        <taxon>Onchocercidae</taxon>
        <taxon>Acanthocheilonema</taxon>
    </lineage>
</organism>
<dbReference type="OrthoDB" id="5847988at2759"/>
<dbReference type="AlphaFoldDB" id="A0A498SRR4"/>
<dbReference type="EMBL" id="UPTC01003628">
    <property type="protein sequence ID" value="VBB34524.1"/>
    <property type="molecule type" value="Genomic_DNA"/>
</dbReference>
<evidence type="ECO:0000313" key="2">
    <source>
        <dbReference type="Proteomes" id="UP000276991"/>
    </source>
</evidence>
<name>A0A498SRR4_ACAVI</name>
<dbReference type="STRING" id="6277.A0A498SRR4"/>
<reference evidence="1 2" key="1">
    <citation type="submission" date="2018-08" db="EMBL/GenBank/DDBJ databases">
        <authorList>
            <person name="Laetsch R D."/>
            <person name="Stevens L."/>
            <person name="Kumar S."/>
            <person name="Blaxter L. M."/>
        </authorList>
    </citation>
    <scope>NUCLEOTIDE SEQUENCE [LARGE SCALE GENOMIC DNA]</scope>
</reference>
<proteinExistence type="predicted"/>
<accession>A0A498SRR4</accession>
<gene>
    <name evidence="1" type="ORF">NAV_LOCUS9315</name>
</gene>
<dbReference type="Proteomes" id="UP000276991">
    <property type="component" value="Unassembled WGS sequence"/>
</dbReference>
<sequence length="101" mass="11278">MLNEIHNIGRGKNWSQLIEEVLKAAEGVTQITERIIQKSNSIFQAQLMATKTEQMLKSLLEVLQSIQEVQAKDGDSMKLLTARSTTLTATVRQLLSTVSYS</sequence>
<protein>
    <submittedName>
        <fullName evidence="1">Uncharacterized protein</fullName>
    </submittedName>
</protein>
<keyword evidence="2" id="KW-1185">Reference proteome</keyword>
<evidence type="ECO:0000313" key="1">
    <source>
        <dbReference type="EMBL" id="VBB34524.1"/>
    </source>
</evidence>